<dbReference type="EMBL" id="PCRF01000292">
    <property type="protein sequence ID" value="PIP15403.1"/>
    <property type="molecule type" value="Genomic_DNA"/>
</dbReference>
<evidence type="ECO:0000259" key="11">
    <source>
        <dbReference type="PROSITE" id="PS50989"/>
    </source>
</evidence>
<organism evidence="12 13">
    <name type="scientific">bacterium (Candidatus Ratteibacteria) CG23_combo_of_CG06-09_8_20_14_all_48_7</name>
    <dbReference type="NCBI Taxonomy" id="2014292"/>
    <lineage>
        <taxon>Bacteria</taxon>
        <taxon>Candidatus Ratteibacteria</taxon>
    </lineage>
</organism>
<dbReference type="Proteomes" id="UP000230392">
    <property type="component" value="Unassembled WGS sequence"/>
</dbReference>
<comment type="caution">
    <text evidence="12">The sequence shown here is derived from an EMBL/GenBank/DDBJ whole genome shotgun (WGS) entry which is preliminary data.</text>
</comment>
<dbReference type="PANTHER" id="PTHR42853">
    <property type="entry name" value="ACETYL-COENZYME A CARBOXYLASE CARBOXYL TRANSFERASE SUBUNIT ALPHA"/>
    <property type="match status" value="1"/>
</dbReference>
<dbReference type="SUPFAM" id="SSF52096">
    <property type="entry name" value="ClpP/crotonase"/>
    <property type="match status" value="1"/>
</dbReference>
<dbReference type="EC" id="2.1.3.15" evidence="2"/>
<keyword evidence="3" id="KW-0444">Lipid biosynthesis</keyword>
<evidence type="ECO:0000256" key="3">
    <source>
        <dbReference type="ARBA" id="ARBA00022516"/>
    </source>
</evidence>
<sequence>ENIAVNFGMAHPEGYQKARRFMKLAEKFHLPVISLVDTPGAHPGVEAEE</sequence>
<comment type="catalytic activity">
    <reaction evidence="10">
        <text>N(6)-carboxybiotinyl-L-lysyl-[protein] + acetyl-CoA = N(6)-biotinyl-L-lysyl-[protein] + malonyl-CoA</text>
        <dbReference type="Rhea" id="RHEA:54728"/>
        <dbReference type="Rhea" id="RHEA-COMP:10505"/>
        <dbReference type="Rhea" id="RHEA-COMP:10506"/>
        <dbReference type="ChEBI" id="CHEBI:57288"/>
        <dbReference type="ChEBI" id="CHEBI:57384"/>
        <dbReference type="ChEBI" id="CHEBI:83144"/>
        <dbReference type="ChEBI" id="CHEBI:83145"/>
        <dbReference type="EC" id="2.1.3.15"/>
    </reaction>
</comment>
<dbReference type="GO" id="GO:0006633">
    <property type="term" value="P:fatty acid biosynthetic process"/>
    <property type="evidence" value="ECO:0007669"/>
    <property type="project" value="UniProtKB-KW"/>
</dbReference>
<dbReference type="PRINTS" id="PR01069">
    <property type="entry name" value="ACCCTRFRASEA"/>
</dbReference>
<dbReference type="GO" id="GO:0003989">
    <property type="term" value="F:acetyl-CoA carboxylase activity"/>
    <property type="evidence" value="ECO:0007669"/>
    <property type="project" value="InterPro"/>
</dbReference>
<reference evidence="12 13" key="1">
    <citation type="submission" date="2017-09" db="EMBL/GenBank/DDBJ databases">
        <title>Depth-based differentiation of microbial function through sediment-hosted aquifers and enrichment of novel symbionts in the deep terrestrial subsurface.</title>
        <authorList>
            <person name="Probst A.J."/>
            <person name="Ladd B."/>
            <person name="Jarett J.K."/>
            <person name="Geller-Mcgrath D.E."/>
            <person name="Sieber C.M."/>
            <person name="Emerson J.B."/>
            <person name="Anantharaman K."/>
            <person name="Thomas B.C."/>
            <person name="Malmstrom R."/>
            <person name="Stieglmeier M."/>
            <person name="Klingl A."/>
            <person name="Woyke T."/>
            <person name="Ryan C.M."/>
            <person name="Banfield J.F."/>
        </authorList>
    </citation>
    <scope>NUCLEOTIDE SEQUENCE [LARGE SCALE GENOMIC DNA]</scope>
    <source>
        <strain evidence="12">CG23_combo_of_CG06-09_8_20_14_all_48_7</strain>
    </source>
</reference>
<dbReference type="GO" id="GO:0016743">
    <property type="term" value="F:carboxyl- or carbamoyltransferase activity"/>
    <property type="evidence" value="ECO:0007669"/>
    <property type="project" value="InterPro"/>
</dbReference>
<feature type="domain" description="CoA carboxyltransferase C-terminal" evidence="11">
    <location>
        <begin position="1"/>
        <end position="49"/>
    </location>
</feature>
<name>A0A2G9Y9I7_9BACT</name>
<dbReference type="GO" id="GO:0009317">
    <property type="term" value="C:acetyl-CoA carboxylase complex"/>
    <property type="evidence" value="ECO:0007669"/>
    <property type="project" value="InterPro"/>
</dbReference>
<evidence type="ECO:0000256" key="6">
    <source>
        <dbReference type="ARBA" id="ARBA00022832"/>
    </source>
</evidence>
<protein>
    <recommendedName>
        <fullName evidence="2">acetyl-CoA carboxytransferase</fullName>
        <ecNumber evidence="2">2.1.3.15</ecNumber>
    </recommendedName>
</protein>
<evidence type="ECO:0000256" key="1">
    <source>
        <dbReference type="ARBA" id="ARBA00004956"/>
    </source>
</evidence>
<keyword evidence="9" id="KW-0275">Fatty acid biosynthesis</keyword>
<evidence type="ECO:0000256" key="4">
    <source>
        <dbReference type="ARBA" id="ARBA00022679"/>
    </source>
</evidence>
<dbReference type="PANTHER" id="PTHR42853:SF3">
    <property type="entry name" value="ACETYL-COENZYME A CARBOXYLASE CARBOXYL TRANSFERASE SUBUNIT ALPHA, CHLOROPLASTIC"/>
    <property type="match status" value="1"/>
</dbReference>
<evidence type="ECO:0000256" key="7">
    <source>
        <dbReference type="ARBA" id="ARBA00022840"/>
    </source>
</evidence>
<keyword evidence="8" id="KW-0443">Lipid metabolism</keyword>
<evidence type="ECO:0000256" key="5">
    <source>
        <dbReference type="ARBA" id="ARBA00022741"/>
    </source>
</evidence>
<evidence type="ECO:0000256" key="10">
    <source>
        <dbReference type="ARBA" id="ARBA00049152"/>
    </source>
</evidence>
<dbReference type="InterPro" id="IPR029045">
    <property type="entry name" value="ClpP/crotonase-like_dom_sf"/>
</dbReference>
<evidence type="ECO:0000313" key="13">
    <source>
        <dbReference type="Proteomes" id="UP000230392"/>
    </source>
</evidence>
<proteinExistence type="predicted"/>
<dbReference type="Pfam" id="PF03255">
    <property type="entry name" value="ACCA"/>
    <property type="match status" value="1"/>
</dbReference>
<keyword evidence="5" id="KW-0547">Nucleotide-binding</keyword>
<dbReference type="GO" id="GO:2001295">
    <property type="term" value="P:malonyl-CoA biosynthetic process"/>
    <property type="evidence" value="ECO:0007669"/>
    <property type="project" value="UniProtKB-UniPathway"/>
</dbReference>
<keyword evidence="7" id="KW-0067">ATP-binding</keyword>
<dbReference type="Gene3D" id="3.90.226.10">
    <property type="entry name" value="2-enoyl-CoA Hydratase, Chain A, domain 1"/>
    <property type="match status" value="1"/>
</dbReference>
<comment type="pathway">
    <text evidence="1">Lipid metabolism; malonyl-CoA biosynthesis; malonyl-CoA from acetyl-CoA: step 1/1.</text>
</comment>
<dbReference type="InterPro" id="IPR011763">
    <property type="entry name" value="COA_CT_C"/>
</dbReference>
<dbReference type="InterPro" id="IPR001095">
    <property type="entry name" value="Acetyl_CoA_COase_a_su"/>
</dbReference>
<evidence type="ECO:0000256" key="2">
    <source>
        <dbReference type="ARBA" id="ARBA00011883"/>
    </source>
</evidence>
<evidence type="ECO:0000256" key="9">
    <source>
        <dbReference type="ARBA" id="ARBA00023160"/>
    </source>
</evidence>
<feature type="non-terminal residue" evidence="12">
    <location>
        <position position="49"/>
    </location>
</feature>
<evidence type="ECO:0000313" key="12">
    <source>
        <dbReference type="EMBL" id="PIP15403.1"/>
    </source>
</evidence>
<feature type="non-terminal residue" evidence="12">
    <location>
        <position position="1"/>
    </location>
</feature>
<gene>
    <name evidence="12" type="ORF">COX46_05985</name>
</gene>
<keyword evidence="4 12" id="KW-0808">Transferase</keyword>
<dbReference type="PROSITE" id="PS50989">
    <property type="entry name" value="COA_CT_CTER"/>
    <property type="match status" value="1"/>
</dbReference>
<dbReference type="UniPathway" id="UPA00655">
    <property type="reaction ID" value="UER00711"/>
</dbReference>
<dbReference type="GO" id="GO:0005524">
    <property type="term" value="F:ATP binding"/>
    <property type="evidence" value="ECO:0007669"/>
    <property type="project" value="UniProtKB-KW"/>
</dbReference>
<evidence type="ECO:0000256" key="8">
    <source>
        <dbReference type="ARBA" id="ARBA00023098"/>
    </source>
</evidence>
<keyword evidence="6" id="KW-0276">Fatty acid metabolism</keyword>
<dbReference type="AlphaFoldDB" id="A0A2G9Y9I7"/>
<accession>A0A2G9Y9I7</accession>